<reference evidence="2" key="1">
    <citation type="submission" date="2017-04" db="EMBL/GenBank/DDBJ databases">
        <title>Function of individual gut microbiota members based on whole genome sequencing of pure cultures obtained from chicken caecum.</title>
        <authorList>
            <person name="Medvecky M."/>
            <person name="Cejkova D."/>
            <person name="Polansky O."/>
            <person name="Karasova D."/>
            <person name="Kubasova T."/>
            <person name="Cizek A."/>
            <person name="Rychlik I."/>
        </authorList>
    </citation>
    <scope>NUCLEOTIDE SEQUENCE [LARGE SCALE GENOMIC DNA]</scope>
    <source>
        <strain evidence="2">An75</strain>
    </source>
</reference>
<organism evidence="1 2">
    <name type="scientific">Anaerotignum lactatifermentans</name>
    <dbReference type="NCBI Taxonomy" id="160404"/>
    <lineage>
        <taxon>Bacteria</taxon>
        <taxon>Bacillati</taxon>
        <taxon>Bacillota</taxon>
        <taxon>Clostridia</taxon>
        <taxon>Lachnospirales</taxon>
        <taxon>Anaerotignaceae</taxon>
        <taxon>Anaerotignum</taxon>
    </lineage>
</organism>
<accession>A0A1Y3TUY3</accession>
<name>A0A1Y3TUY3_9FIRM</name>
<evidence type="ECO:0000313" key="1">
    <source>
        <dbReference type="EMBL" id="OUN40301.1"/>
    </source>
</evidence>
<evidence type="ECO:0000313" key="2">
    <source>
        <dbReference type="Proteomes" id="UP000195455"/>
    </source>
</evidence>
<comment type="caution">
    <text evidence="1">The sequence shown here is derived from an EMBL/GenBank/DDBJ whole genome shotgun (WGS) entry which is preliminary data.</text>
</comment>
<dbReference type="AlphaFoldDB" id="A0A1Y3TUY3"/>
<protein>
    <submittedName>
        <fullName evidence="1">Uncharacterized protein</fullName>
    </submittedName>
</protein>
<proteinExistence type="predicted"/>
<gene>
    <name evidence="1" type="ORF">B5G26_14290</name>
</gene>
<dbReference type="Proteomes" id="UP000195455">
    <property type="component" value="Unassembled WGS sequence"/>
</dbReference>
<sequence length="111" mass="12259">MTLPDTKNRIKIRKKRRAKKVRLFLRPVCPCVPLCETGGVVAGQGSLERICPDFGRRKKEVFGASICKGGLCQMRKMFAGESQPSNGLAFPQITRSAGIFWLSELTSKSEG</sequence>
<dbReference type="EMBL" id="NFHM01000032">
    <property type="protein sequence ID" value="OUN40301.1"/>
    <property type="molecule type" value="Genomic_DNA"/>
</dbReference>